<feature type="transmembrane region" description="Helical" evidence="10">
    <location>
        <begin position="1021"/>
        <end position="1039"/>
    </location>
</feature>
<dbReference type="InterPro" id="IPR044492">
    <property type="entry name" value="P_typ_ATPase_HD_dom"/>
</dbReference>
<sequence>MSHDIENQGITIAQTQSRPHHAVHGDITLTARRTLSIQASAVQPSARLPVEFRTMSLHLENSKAPAGSNGKGSKGAVKDLSDLDWHHVSVDEALQRLAVSPKTGLEAAQAQRRVAHFGPNQLSKPPSRMLRKVLGWVFGGFGSLLLAASVVCFLAWKPLGNPNPQASNLALAVVLLVVVVLQAIFNAWQDFSTSRVMASIQGMLPADVVVLRDGAQTTLPAAALVPGDLVQIVMGQKVPADVRLIDVSGDLRFDRSVLTGESEPISGRLDKTNDNILETKNIALQGTLCVSGSGLGLVFQIGDNTVFGRIAKLSSTASVSMTTLQREIFRFVVIIASLATLVAILIVILWAAWLRQSFPSYINTPTLLIDVVSVMVAFIPEGLPIAVTLSLAKVAHTLSKHKVLCKSLSIVETLGSVNVLCSDKTGTLTQNKMHVEDAAVYDATFTVSSLRERLESAQPSVIENLRQLPTVSAICNAAAFEGTSSGPDSKRNVIGDATDSAILKFADDLTSGSCDSVRARWQHVHKIPFNSKTKFMLTLSEAVPPTENTGPLPAPLASWDSFAPGDLLLCVKGAPDVLLSRCTRVVAPGSDKPLNLTYAARQRIIAIQEQWAAQGRRVLVLARRVVARDLLPKKIDSYSEEFDELIDGLNSDLIIVGLVGLIDPLKHDIPETVRICRGAGIRFFVVTGDHPATAVAIASQAGIISNPAAVHHASDLLDRGSIKEKVSSAEVEVACDSSDVSPSQSIVITGAELETLSSEQEDILCAYQEIVFARTTPEQKLHIVRAMQARGGVVAVTGDGVNDAPALRAADCGIAMGSGSDVAREAADMVLLEDFSAIVVALEYGRLVYDNLKKTILYLLPAGSFSELMPILLNVLLGVPQMLSNIQMILICVATDVLPALSMCLEPPESGLLARPPRNVRKERLANVRLLLQAYGFLGIIESLCAMAMSFWHLQRRGVPFSSIALKFGNYPEALTNDLLFEAQSVYFFTLVVMQWGNLLSTRTRRSSIFQQPPTWGVNRAVVPAAICALLIGIFFSYVPIFHKIFQTSNIPAEHFFIPMTFALALIVLDETRKLIVRNYPQSLIAWLAW</sequence>
<dbReference type="PANTHER" id="PTHR43294">
    <property type="entry name" value="SODIUM/POTASSIUM-TRANSPORTING ATPASE SUBUNIT ALPHA"/>
    <property type="match status" value="1"/>
</dbReference>
<dbReference type="GO" id="GO:0005391">
    <property type="term" value="F:P-type sodium:potassium-exchanging transporter activity"/>
    <property type="evidence" value="ECO:0007669"/>
    <property type="project" value="TreeGrafter"/>
</dbReference>
<dbReference type="SFLD" id="SFLDG00002">
    <property type="entry name" value="C1.7:_P-type_atpase_like"/>
    <property type="match status" value="1"/>
</dbReference>
<evidence type="ECO:0000256" key="1">
    <source>
        <dbReference type="ARBA" id="ARBA00004651"/>
    </source>
</evidence>
<evidence type="ECO:0000256" key="8">
    <source>
        <dbReference type="ARBA" id="ARBA00023136"/>
    </source>
</evidence>
<dbReference type="GO" id="GO:0016887">
    <property type="term" value="F:ATP hydrolysis activity"/>
    <property type="evidence" value="ECO:0007669"/>
    <property type="project" value="InterPro"/>
</dbReference>
<dbReference type="SFLD" id="SFLDS00003">
    <property type="entry name" value="Haloacid_Dehalogenase"/>
    <property type="match status" value="1"/>
</dbReference>
<gene>
    <name evidence="12" type="ORF">B0F90DRAFT_1636032</name>
</gene>
<dbReference type="Proteomes" id="UP001203297">
    <property type="component" value="Unassembled WGS sequence"/>
</dbReference>
<evidence type="ECO:0000256" key="2">
    <source>
        <dbReference type="ARBA" id="ARBA00022475"/>
    </source>
</evidence>
<evidence type="ECO:0000256" key="7">
    <source>
        <dbReference type="ARBA" id="ARBA00022989"/>
    </source>
</evidence>
<dbReference type="GO" id="GO:1902600">
    <property type="term" value="P:proton transmembrane transport"/>
    <property type="evidence" value="ECO:0007669"/>
    <property type="project" value="TreeGrafter"/>
</dbReference>
<feature type="transmembrane region" description="Helical" evidence="10">
    <location>
        <begin position="328"/>
        <end position="351"/>
    </location>
</feature>
<dbReference type="Pfam" id="PF00690">
    <property type="entry name" value="Cation_ATPase_N"/>
    <property type="match status" value="1"/>
</dbReference>
<comment type="subcellular location">
    <subcellularLocation>
        <location evidence="1">Cell membrane</location>
        <topology evidence="1">Multi-pass membrane protein</topology>
    </subcellularLocation>
</comment>
<dbReference type="GO" id="GO:0036376">
    <property type="term" value="P:sodium ion export across plasma membrane"/>
    <property type="evidence" value="ECO:0007669"/>
    <property type="project" value="TreeGrafter"/>
</dbReference>
<feature type="domain" description="Cation-transporting P-type ATPase N-terminal" evidence="11">
    <location>
        <begin position="84"/>
        <end position="157"/>
    </location>
</feature>
<dbReference type="GO" id="GO:0030007">
    <property type="term" value="P:intracellular potassium ion homeostasis"/>
    <property type="evidence" value="ECO:0007669"/>
    <property type="project" value="TreeGrafter"/>
</dbReference>
<evidence type="ECO:0000256" key="4">
    <source>
        <dbReference type="ARBA" id="ARBA00022741"/>
    </source>
</evidence>
<dbReference type="EMBL" id="WTXG01000046">
    <property type="protein sequence ID" value="KAI0296735.1"/>
    <property type="molecule type" value="Genomic_DNA"/>
</dbReference>
<evidence type="ECO:0000313" key="12">
    <source>
        <dbReference type="EMBL" id="KAI0296735.1"/>
    </source>
</evidence>
<evidence type="ECO:0000256" key="9">
    <source>
        <dbReference type="SAM" id="MobiDB-lite"/>
    </source>
</evidence>
<evidence type="ECO:0000256" key="10">
    <source>
        <dbReference type="SAM" id="Phobius"/>
    </source>
</evidence>
<dbReference type="InterPro" id="IPR023298">
    <property type="entry name" value="ATPase_P-typ_TM_dom_sf"/>
</dbReference>
<dbReference type="InterPro" id="IPR059000">
    <property type="entry name" value="ATPase_P-type_domA"/>
</dbReference>
<evidence type="ECO:0000313" key="13">
    <source>
        <dbReference type="Proteomes" id="UP001203297"/>
    </source>
</evidence>
<evidence type="ECO:0000259" key="11">
    <source>
        <dbReference type="SMART" id="SM00831"/>
    </source>
</evidence>
<reference evidence="12" key="1">
    <citation type="journal article" date="2022" name="New Phytol.">
        <title>Evolutionary transition to the ectomycorrhizal habit in the genomes of a hyperdiverse lineage of mushroom-forming fungi.</title>
        <authorList>
            <person name="Looney B."/>
            <person name="Miyauchi S."/>
            <person name="Morin E."/>
            <person name="Drula E."/>
            <person name="Courty P.E."/>
            <person name="Kohler A."/>
            <person name="Kuo A."/>
            <person name="LaButti K."/>
            <person name="Pangilinan J."/>
            <person name="Lipzen A."/>
            <person name="Riley R."/>
            <person name="Andreopoulos W."/>
            <person name="He G."/>
            <person name="Johnson J."/>
            <person name="Nolan M."/>
            <person name="Tritt A."/>
            <person name="Barry K.W."/>
            <person name="Grigoriev I.V."/>
            <person name="Nagy L.G."/>
            <person name="Hibbett D."/>
            <person name="Henrissat B."/>
            <person name="Matheny P.B."/>
            <person name="Labbe J."/>
            <person name="Martin F.M."/>
        </authorList>
    </citation>
    <scope>NUCLEOTIDE SEQUENCE</scope>
    <source>
        <strain evidence="12">BPL690</strain>
    </source>
</reference>
<feature type="transmembrane region" description="Helical" evidence="10">
    <location>
        <begin position="168"/>
        <end position="188"/>
    </location>
</feature>
<dbReference type="InterPro" id="IPR001757">
    <property type="entry name" value="P_typ_ATPase"/>
</dbReference>
<dbReference type="InterPro" id="IPR018303">
    <property type="entry name" value="ATPase_P-typ_P_site"/>
</dbReference>
<dbReference type="InterPro" id="IPR004014">
    <property type="entry name" value="ATPase_P-typ_cation-transptr_N"/>
</dbReference>
<dbReference type="SUPFAM" id="SSF56784">
    <property type="entry name" value="HAD-like"/>
    <property type="match status" value="1"/>
</dbReference>
<proteinExistence type="predicted"/>
<dbReference type="SFLD" id="SFLDF00027">
    <property type="entry name" value="p-type_atpase"/>
    <property type="match status" value="1"/>
</dbReference>
<feature type="compositionally biased region" description="Polar residues" evidence="9">
    <location>
        <begin position="8"/>
        <end position="17"/>
    </location>
</feature>
<keyword evidence="2" id="KW-1003">Cell membrane</keyword>
<dbReference type="SUPFAM" id="SSF81665">
    <property type="entry name" value="Calcium ATPase, transmembrane domain M"/>
    <property type="match status" value="1"/>
</dbReference>
<dbReference type="InterPro" id="IPR008250">
    <property type="entry name" value="ATPase_P-typ_transduc_dom_A_sf"/>
</dbReference>
<evidence type="ECO:0000256" key="6">
    <source>
        <dbReference type="ARBA" id="ARBA00022967"/>
    </source>
</evidence>
<dbReference type="Pfam" id="PF00702">
    <property type="entry name" value="Hydrolase"/>
    <property type="match status" value="1"/>
</dbReference>
<dbReference type="InterPro" id="IPR023299">
    <property type="entry name" value="ATPase_P-typ_cyto_dom_N"/>
</dbReference>
<dbReference type="Gene3D" id="3.40.50.1000">
    <property type="entry name" value="HAD superfamily/HAD-like"/>
    <property type="match status" value="1"/>
</dbReference>
<dbReference type="InterPro" id="IPR023214">
    <property type="entry name" value="HAD_sf"/>
</dbReference>
<dbReference type="GO" id="GO:0005886">
    <property type="term" value="C:plasma membrane"/>
    <property type="evidence" value="ECO:0007669"/>
    <property type="project" value="UniProtKB-SubCell"/>
</dbReference>
<feature type="transmembrane region" description="Helical" evidence="10">
    <location>
        <begin position="856"/>
        <end position="879"/>
    </location>
</feature>
<dbReference type="AlphaFoldDB" id="A0AAD4QK89"/>
<dbReference type="InterPro" id="IPR006068">
    <property type="entry name" value="ATPase_P-typ_cation-transptr_C"/>
</dbReference>
<dbReference type="PANTHER" id="PTHR43294:SF21">
    <property type="entry name" value="CATION TRANSPORTING ATPASE"/>
    <property type="match status" value="1"/>
</dbReference>
<keyword evidence="6" id="KW-1278">Translocase</keyword>
<dbReference type="InterPro" id="IPR050510">
    <property type="entry name" value="Cation_transp_ATPase_P-type"/>
</dbReference>
<comment type="caution">
    <text evidence="12">The sequence shown here is derived from an EMBL/GenBank/DDBJ whole genome shotgun (WGS) entry which is preliminary data.</text>
</comment>
<keyword evidence="4" id="KW-0547">Nucleotide-binding</keyword>
<dbReference type="GO" id="GO:0006883">
    <property type="term" value="P:intracellular sodium ion homeostasis"/>
    <property type="evidence" value="ECO:0007669"/>
    <property type="project" value="TreeGrafter"/>
</dbReference>
<keyword evidence="3 10" id="KW-0812">Transmembrane</keyword>
<dbReference type="PROSITE" id="PS00154">
    <property type="entry name" value="ATPASE_E1_E2"/>
    <property type="match status" value="1"/>
</dbReference>
<feature type="region of interest" description="Disordered" evidence="9">
    <location>
        <begin position="1"/>
        <end position="22"/>
    </location>
</feature>
<dbReference type="FunFam" id="3.40.50.1000:FF:000083">
    <property type="entry name" value="Sodium/potassium-transporting ATPase subunit alpha"/>
    <property type="match status" value="1"/>
</dbReference>
<dbReference type="GO" id="GO:0005524">
    <property type="term" value="F:ATP binding"/>
    <property type="evidence" value="ECO:0007669"/>
    <property type="project" value="UniProtKB-KW"/>
</dbReference>
<dbReference type="NCBIfam" id="TIGR01494">
    <property type="entry name" value="ATPase_P-type"/>
    <property type="match status" value="2"/>
</dbReference>
<dbReference type="Pfam" id="PF00122">
    <property type="entry name" value="E1-E2_ATPase"/>
    <property type="match status" value="1"/>
</dbReference>
<dbReference type="SUPFAM" id="SSF81653">
    <property type="entry name" value="Calcium ATPase, transduction domain A"/>
    <property type="match status" value="1"/>
</dbReference>
<dbReference type="Pfam" id="PF13246">
    <property type="entry name" value="Cation_ATPase"/>
    <property type="match status" value="1"/>
</dbReference>
<evidence type="ECO:0000256" key="5">
    <source>
        <dbReference type="ARBA" id="ARBA00022840"/>
    </source>
</evidence>
<keyword evidence="5" id="KW-0067">ATP-binding</keyword>
<dbReference type="SUPFAM" id="SSF81660">
    <property type="entry name" value="Metal cation-transporting ATPase, ATP-binding domain N"/>
    <property type="match status" value="1"/>
</dbReference>
<dbReference type="PRINTS" id="PR00121">
    <property type="entry name" value="NAKATPASE"/>
</dbReference>
<dbReference type="SMART" id="SM00831">
    <property type="entry name" value="Cation_ATPase_N"/>
    <property type="match status" value="1"/>
</dbReference>
<dbReference type="PRINTS" id="PR00119">
    <property type="entry name" value="CATATPASE"/>
</dbReference>
<feature type="transmembrane region" description="Helical" evidence="10">
    <location>
        <begin position="979"/>
        <end position="1000"/>
    </location>
</feature>
<accession>A0AAD4QK89</accession>
<dbReference type="Pfam" id="PF00689">
    <property type="entry name" value="Cation_ATPase_C"/>
    <property type="match status" value="1"/>
</dbReference>
<name>A0AAD4QK89_9AGAM</name>
<dbReference type="InterPro" id="IPR036412">
    <property type="entry name" value="HAD-like_sf"/>
</dbReference>
<feature type="transmembrane region" description="Helical" evidence="10">
    <location>
        <begin position="133"/>
        <end position="156"/>
    </location>
</feature>
<dbReference type="FunFam" id="3.40.50.1000:FF:000001">
    <property type="entry name" value="Phospholipid-transporting ATPase IC"/>
    <property type="match status" value="1"/>
</dbReference>
<keyword evidence="7 10" id="KW-1133">Transmembrane helix</keyword>
<feature type="transmembrane region" description="Helical" evidence="10">
    <location>
        <begin position="1051"/>
        <end position="1069"/>
    </location>
</feature>
<dbReference type="Gene3D" id="3.40.1110.10">
    <property type="entry name" value="Calcium-transporting ATPase, cytoplasmic domain N"/>
    <property type="match status" value="1"/>
</dbReference>
<protein>
    <submittedName>
        <fullName evidence="12">Sodium-potassium ATPase</fullName>
    </submittedName>
</protein>
<dbReference type="Gene3D" id="2.70.150.10">
    <property type="entry name" value="Calcium-transporting ATPase, cytoplasmic transduction domain A"/>
    <property type="match status" value="1"/>
</dbReference>
<dbReference type="GO" id="GO:1990573">
    <property type="term" value="P:potassium ion import across plasma membrane"/>
    <property type="evidence" value="ECO:0007669"/>
    <property type="project" value="TreeGrafter"/>
</dbReference>
<evidence type="ECO:0000256" key="3">
    <source>
        <dbReference type="ARBA" id="ARBA00022692"/>
    </source>
</evidence>
<keyword evidence="8 10" id="KW-0472">Membrane</keyword>
<organism evidence="12 13">
    <name type="scientific">Multifurca ochricompacta</name>
    <dbReference type="NCBI Taxonomy" id="376703"/>
    <lineage>
        <taxon>Eukaryota</taxon>
        <taxon>Fungi</taxon>
        <taxon>Dikarya</taxon>
        <taxon>Basidiomycota</taxon>
        <taxon>Agaricomycotina</taxon>
        <taxon>Agaricomycetes</taxon>
        <taxon>Russulales</taxon>
        <taxon>Russulaceae</taxon>
        <taxon>Multifurca</taxon>
    </lineage>
</organism>
<dbReference type="Gene3D" id="1.20.1110.10">
    <property type="entry name" value="Calcium-transporting ATPase, transmembrane domain"/>
    <property type="match status" value="1"/>
</dbReference>
<keyword evidence="13" id="KW-1185">Reference proteome</keyword>
<feature type="transmembrane region" description="Helical" evidence="10">
    <location>
        <begin position="926"/>
        <end position="952"/>
    </location>
</feature>